<keyword evidence="3" id="KW-1185">Reference proteome</keyword>
<reference evidence="2 3" key="1">
    <citation type="submission" date="2019-01" db="EMBL/GenBank/DDBJ databases">
        <title>A draft genome assembly of the solar-powered sea slug Elysia chlorotica.</title>
        <authorList>
            <person name="Cai H."/>
            <person name="Li Q."/>
            <person name="Fang X."/>
            <person name="Li J."/>
            <person name="Curtis N.E."/>
            <person name="Altenburger A."/>
            <person name="Shibata T."/>
            <person name="Feng M."/>
            <person name="Maeda T."/>
            <person name="Schwartz J.A."/>
            <person name="Shigenobu S."/>
            <person name="Lundholm N."/>
            <person name="Nishiyama T."/>
            <person name="Yang H."/>
            <person name="Hasebe M."/>
            <person name="Li S."/>
            <person name="Pierce S.K."/>
            <person name="Wang J."/>
        </authorList>
    </citation>
    <scope>NUCLEOTIDE SEQUENCE [LARGE SCALE GENOMIC DNA]</scope>
    <source>
        <strain evidence="2">EC2010</strain>
        <tissue evidence="2">Whole organism of an adult</tissue>
    </source>
</reference>
<evidence type="ECO:0000313" key="2">
    <source>
        <dbReference type="EMBL" id="RUS84232.1"/>
    </source>
</evidence>
<dbReference type="OrthoDB" id="10606785at2759"/>
<feature type="region of interest" description="Disordered" evidence="1">
    <location>
        <begin position="23"/>
        <end position="43"/>
    </location>
</feature>
<protein>
    <submittedName>
        <fullName evidence="2">Uncharacterized protein</fullName>
    </submittedName>
</protein>
<feature type="compositionally biased region" description="Polar residues" evidence="1">
    <location>
        <begin position="84"/>
        <end position="130"/>
    </location>
</feature>
<dbReference type="AlphaFoldDB" id="A0A433TRL0"/>
<comment type="caution">
    <text evidence="2">The sequence shown here is derived from an EMBL/GenBank/DDBJ whole genome shotgun (WGS) entry which is preliminary data.</text>
</comment>
<accession>A0A433TRL0</accession>
<feature type="compositionally biased region" description="Low complexity" evidence="1">
    <location>
        <begin position="162"/>
        <end position="182"/>
    </location>
</feature>
<feature type="compositionally biased region" description="Polar residues" evidence="1">
    <location>
        <begin position="139"/>
        <end position="151"/>
    </location>
</feature>
<evidence type="ECO:0000256" key="1">
    <source>
        <dbReference type="SAM" id="MobiDB-lite"/>
    </source>
</evidence>
<dbReference type="EMBL" id="RQTK01000212">
    <property type="protein sequence ID" value="RUS84232.1"/>
    <property type="molecule type" value="Genomic_DNA"/>
</dbReference>
<sequence length="428" mass="46356">MKVSDIKLDRRSSMPHLLPDCFKQGTRRPGKTHMAGRPPVLFSDSWGGTGHRIATYTGFSQEDELSTYHPQHMFPPCSPKRTVPLSQSWVSKSTPSTGDRPVSLSSAIQVGSPKTTLSMSQPCLSKSKSAPSKGDPLSACTQTESSKTSLPQPCLPKSAHITSTTSAPPLSPTSLSSRQSSSEKTFPGDVTDIRTVTSRLAVPPPRQTLRRHIRRQIEALRPARREDDAVRIYRALDLPRHGHTKGDKKYTSDGLEERTSKHKRCGDGKDVLRKWMNVGSCSTTLKSLNGEAGVVNILSTNKSTNTSCTNHDHLSHQDPLSNVLDVPENQNGFQHCRGEGVESPTGTLISKPVEAPEEGTDPNTAIVDCLTSVSPSESSLHAGYRGVTPEHLLEGLVRQLEDSAGASKRAASQAGARYSWVPLSICSL</sequence>
<organism evidence="2 3">
    <name type="scientific">Elysia chlorotica</name>
    <name type="common">Eastern emerald elysia</name>
    <name type="synonym">Sea slug</name>
    <dbReference type="NCBI Taxonomy" id="188477"/>
    <lineage>
        <taxon>Eukaryota</taxon>
        <taxon>Metazoa</taxon>
        <taxon>Spiralia</taxon>
        <taxon>Lophotrochozoa</taxon>
        <taxon>Mollusca</taxon>
        <taxon>Gastropoda</taxon>
        <taxon>Heterobranchia</taxon>
        <taxon>Euthyneura</taxon>
        <taxon>Panpulmonata</taxon>
        <taxon>Sacoglossa</taxon>
        <taxon>Placobranchoidea</taxon>
        <taxon>Plakobranchidae</taxon>
        <taxon>Elysia</taxon>
    </lineage>
</organism>
<feature type="region of interest" description="Disordered" evidence="1">
    <location>
        <begin position="78"/>
        <end position="198"/>
    </location>
</feature>
<gene>
    <name evidence="2" type="ORF">EGW08_007984</name>
</gene>
<name>A0A433TRL0_ELYCH</name>
<proteinExistence type="predicted"/>
<evidence type="ECO:0000313" key="3">
    <source>
        <dbReference type="Proteomes" id="UP000271974"/>
    </source>
</evidence>
<dbReference type="Proteomes" id="UP000271974">
    <property type="component" value="Unassembled WGS sequence"/>
</dbReference>